<dbReference type="GO" id="GO:0006892">
    <property type="term" value="P:post-Golgi vesicle-mediated transport"/>
    <property type="evidence" value="ECO:0007669"/>
    <property type="project" value="TreeGrafter"/>
</dbReference>
<organism evidence="5 6">
    <name type="scientific">Beta vulgaris subsp. vulgaris</name>
    <name type="common">Beet</name>
    <dbReference type="NCBI Taxonomy" id="3555"/>
    <lineage>
        <taxon>Eukaryota</taxon>
        <taxon>Viridiplantae</taxon>
        <taxon>Streptophyta</taxon>
        <taxon>Embryophyta</taxon>
        <taxon>Tracheophyta</taxon>
        <taxon>Spermatophyta</taxon>
        <taxon>Magnoliopsida</taxon>
        <taxon>eudicotyledons</taxon>
        <taxon>Gunneridae</taxon>
        <taxon>Pentapetalae</taxon>
        <taxon>Caryophyllales</taxon>
        <taxon>Chenopodiaceae</taxon>
        <taxon>Betoideae</taxon>
        <taxon>Beta</taxon>
    </lineage>
</organism>
<feature type="non-terminal residue" evidence="5">
    <location>
        <position position="1"/>
    </location>
</feature>
<accession>A0A0J8AYK9</accession>
<dbReference type="InterPro" id="IPR017901">
    <property type="entry name" value="C-CAP_CF_C-like"/>
</dbReference>
<dbReference type="AlphaFoldDB" id="A0A0J8AYK9"/>
<name>A0A0J8AYK9_BETVV</name>
<keyword evidence="2" id="KW-0547">Nucleotide-binding</keyword>
<feature type="non-terminal residue" evidence="5">
    <location>
        <position position="206"/>
    </location>
</feature>
<dbReference type="GO" id="GO:0000166">
    <property type="term" value="F:nucleotide binding"/>
    <property type="evidence" value="ECO:0007669"/>
    <property type="project" value="UniProtKB-KW"/>
</dbReference>
<evidence type="ECO:0000256" key="2">
    <source>
        <dbReference type="ARBA" id="ARBA00022741"/>
    </source>
</evidence>
<protein>
    <recommendedName>
        <fullName evidence="4">C-CAP/cofactor C-like domain-containing protein</fullName>
    </recommendedName>
</protein>
<keyword evidence="6" id="KW-1185">Reference proteome</keyword>
<feature type="region of interest" description="Disordered" evidence="3">
    <location>
        <begin position="12"/>
        <end position="47"/>
    </location>
</feature>
<dbReference type="PROSITE" id="PS51329">
    <property type="entry name" value="C_CAP_COFACTOR_C"/>
    <property type="match status" value="1"/>
</dbReference>
<dbReference type="InterPro" id="IPR012945">
    <property type="entry name" value="Tubulin-bd_cofactor_C_dom"/>
</dbReference>
<dbReference type="SMART" id="SM00673">
    <property type="entry name" value="CARP"/>
    <property type="match status" value="2"/>
</dbReference>
<dbReference type="Pfam" id="PF07986">
    <property type="entry name" value="TBCC"/>
    <property type="match status" value="1"/>
</dbReference>
<feature type="domain" description="C-CAP/cofactor C-like" evidence="4">
    <location>
        <begin position="39"/>
        <end position="190"/>
    </location>
</feature>
<dbReference type="EMBL" id="KQ097933">
    <property type="protein sequence ID" value="KMS93894.1"/>
    <property type="molecule type" value="Genomic_DNA"/>
</dbReference>
<sequence>LRSTAADVMGNLCSKRGQTPPLSKQPDVVASVGQSESPPPKPQAKLNPKDFMVTGLKDVTVVRGPGQIAGQQFIIDTVDNCNIFLFDNSAQVTIDFATNCRIFIAPCESSVFFRDCKACRVVAACQQLRTRDCSDIDMMLFSITQPSIETTTRLRLSCFQASYFSLSEQFHSANLCIWDNNWWRVHDFNETDGERHWEIGNFNNEE</sequence>
<dbReference type="OrthoDB" id="194775at2759"/>
<evidence type="ECO:0000259" key="4">
    <source>
        <dbReference type="PROSITE" id="PS51329"/>
    </source>
</evidence>
<dbReference type="GO" id="GO:1990075">
    <property type="term" value="C:periciliary membrane compartment"/>
    <property type="evidence" value="ECO:0007669"/>
    <property type="project" value="TreeGrafter"/>
</dbReference>
<proteinExistence type="inferred from homology"/>
<evidence type="ECO:0000256" key="3">
    <source>
        <dbReference type="SAM" id="MobiDB-lite"/>
    </source>
</evidence>
<comment type="similarity">
    <text evidence="1">Belongs to the TBCC family.</text>
</comment>
<dbReference type="Gramene" id="KMS93894">
    <property type="protein sequence ID" value="KMS93894"/>
    <property type="gene ID" value="BVRB_026850"/>
</dbReference>
<dbReference type="GO" id="GO:0005096">
    <property type="term" value="F:GTPase activator activity"/>
    <property type="evidence" value="ECO:0007669"/>
    <property type="project" value="InterPro"/>
</dbReference>
<dbReference type="PANTHER" id="PTHR15440">
    <property type="entry name" value="XRP2 PROTEIN"/>
    <property type="match status" value="1"/>
</dbReference>
<evidence type="ECO:0000313" key="5">
    <source>
        <dbReference type="EMBL" id="KMS93894.1"/>
    </source>
</evidence>
<evidence type="ECO:0000313" key="6">
    <source>
        <dbReference type="Proteomes" id="UP000035740"/>
    </source>
</evidence>
<evidence type="ECO:0000256" key="1">
    <source>
        <dbReference type="ARBA" id="ARBA00008848"/>
    </source>
</evidence>
<dbReference type="PANTHER" id="PTHR15440:SF0">
    <property type="entry name" value="PROTEIN XRP2"/>
    <property type="match status" value="1"/>
</dbReference>
<dbReference type="Gene3D" id="2.160.20.70">
    <property type="match status" value="1"/>
</dbReference>
<dbReference type="InterPro" id="IPR006599">
    <property type="entry name" value="CARP_motif"/>
</dbReference>
<gene>
    <name evidence="5" type="ORF">BVRB_026850</name>
</gene>
<dbReference type="InterPro" id="IPR039093">
    <property type="entry name" value="XRP2"/>
</dbReference>
<dbReference type="Proteomes" id="UP000035740">
    <property type="component" value="Unassembled WGS sequence"/>
</dbReference>
<dbReference type="InterPro" id="IPR016098">
    <property type="entry name" value="CAP/MinC_C"/>
</dbReference>
<reference evidence="5 6" key="1">
    <citation type="journal article" date="2014" name="Nature">
        <title>The genome of the recently domesticated crop plant sugar beet (Beta vulgaris).</title>
        <authorList>
            <person name="Dohm J.C."/>
            <person name="Minoche A.E."/>
            <person name="Holtgrawe D."/>
            <person name="Capella-Gutierrez S."/>
            <person name="Zakrzewski F."/>
            <person name="Tafer H."/>
            <person name="Rupp O."/>
            <person name="Sorensen T.R."/>
            <person name="Stracke R."/>
            <person name="Reinhardt R."/>
            <person name="Goesmann A."/>
            <person name="Kraft T."/>
            <person name="Schulz B."/>
            <person name="Stadler P.F."/>
            <person name="Schmidt T."/>
            <person name="Gabaldon T."/>
            <person name="Lehrach H."/>
            <person name="Weisshaar B."/>
            <person name="Himmelbauer H."/>
        </authorList>
    </citation>
    <scope>NUCLEOTIDE SEQUENCE [LARGE SCALE GENOMIC DNA]</scope>
    <source>
        <tissue evidence="5">Taproot</tissue>
    </source>
</reference>